<dbReference type="GeneID" id="63808056"/>
<dbReference type="STRING" id="61395.A0A1Y1W5N3"/>
<dbReference type="Proteomes" id="UP000193922">
    <property type="component" value="Unassembled WGS sequence"/>
</dbReference>
<dbReference type="AlphaFoldDB" id="A0A1Y1W5N3"/>
<dbReference type="SUPFAM" id="SSF48452">
    <property type="entry name" value="TPR-like"/>
    <property type="match status" value="1"/>
</dbReference>
<proteinExistence type="predicted"/>
<dbReference type="RefSeq" id="XP_040742632.1">
    <property type="nucleotide sequence ID" value="XM_040891408.1"/>
</dbReference>
<evidence type="ECO:0000313" key="2">
    <source>
        <dbReference type="Proteomes" id="UP000193922"/>
    </source>
</evidence>
<accession>A0A1Y1W5N3</accession>
<dbReference type="InterPro" id="IPR011990">
    <property type="entry name" value="TPR-like_helical_dom_sf"/>
</dbReference>
<comment type="caution">
    <text evidence="1">The sequence shown here is derived from an EMBL/GenBank/DDBJ whole genome shotgun (WGS) entry which is preliminary data.</text>
</comment>
<reference evidence="1 2" key="1">
    <citation type="submission" date="2016-07" db="EMBL/GenBank/DDBJ databases">
        <title>Pervasive Adenine N6-methylation of Active Genes in Fungi.</title>
        <authorList>
            <consortium name="DOE Joint Genome Institute"/>
            <person name="Mondo S.J."/>
            <person name="Dannebaum R.O."/>
            <person name="Kuo R.C."/>
            <person name="Labutti K."/>
            <person name="Haridas S."/>
            <person name="Kuo A."/>
            <person name="Salamov A."/>
            <person name="Ahrendt S.R."/>
            <person name="Lipzen A."/>
            <person name="Sullivan W."/>
            <person name="Andreopoulos W.B."/>
            <person name="Clum A."/>
            <person name="Lindquist E."/>
            <person name="Daum C."/>
            <person name="Ramamoorthy G.K."/>
            <person name="Gryganskyi A."/>
            <person name="Culley D."/>
            <person name="Magnuson J.K."/>
            <person name="James T.Y."/>
            <person name="O'Malley M.A."/>
            <person name="Stajich J.E."/>
            <person name="Spatafora J.W."/>
            <person name="Visel A."/>
            <person name="Grigoriev I.V."/>
        </authorList>
    </citation>
    <scope>NUCLEOTIDE SEQUENCE [LARGE SCALE GENOMIC DNA]</scope>
    <source>
        <strain evidence="1 2">ATCC 12442</strain>
    </source>
</reference>
<dbReference type="Gene3D" id="1.20.58.320">
    <property type="entry name" value="TPR-like"/>
    <property type="match status" value="1"/>
</dbReference>
<dbReference type="InterPro" id="IPR010323">
    <property type="entry name" value="DUF924"/>
</dbReference>
<dbReference type="EMBL" id="MCFD01000009">
    <property type="protein sequence ID" value="ORX68850.1"/>
    <property type="molecule type" value="Genomic_DNA"/>
</dbReference>
<name>A0A1Y1W5N3_9FUNG</name>
<gene>
    <name evidence="1" type="ORF">DL89DRAFT_323693</name>
</gene>
<organism evidence="1 2">
    <name type="scientific">Linderina pennispora</name>
    <dbReference type="NCBI Taxonomy" id="61395"/>
    <lineage>
        <taxon>Eukaryota</taxon>
        <taxon>Fungi</taxon>
        <taxon>Fungi incertae sedis</taxon>
        <taxon>Zoopagomycota</taxon>
        <taxon>Kickxellomycotina</taxon>
        <taxon>Kickxellomycetes</taxon>
        <taxon>Kickxellales</taxon>
        <taxon>Kickxellaceae</taxon>
        <taxon>Linderina</taxon>
    </lineage>
</organism>
<dbReference type="Pfam" id="PF06041">
    <property type="entry name" value="DUF924"/>
    <property type="match status" value="1"/>
</dbReference>
<evidence type="ECO:0000313" key="1">
    <source>
        <dbReference type="EMBL" id="ORX68850.1"/>
    </source>
</evidence>
<keyword evidence="2" id="KW-1185">Reference proteome</keyword>
<dbReference type="OrthoDB" id="414698at2759"/>
<protein>
    <submittedName>
        <fullName evidence="1">DUF924-domain-containing protein</fullName>
    </submittedName>
</protein>
<sequence length="244" mass="28194">MFRAVLQKTPAAHSAVRQLGRRMYTAKAESQELFERINNFWFGEKETPGLKHYLQLESDKLHDAGQVSFQKWWFQPNAKVDEEIKSDFAQAHANVIATKEHVDVAKESADGTLSLIILLDQMGRNMYRGQAKAFEGDAIARSLAMYMVRRKFHEQLRLVKRSFVYMPLMHAEDIEAQDLSVQLYSELAEQLQAPDEDAKNKGFAEFAEMHRDVIREFGRFPSRNLALGRESTPEELKWLENAPF</sequence>
<dbReference type="Gene3D" id="1.25.40.10">
    <property type="entry name" value="Tetratricopeptide repeat domain"/>
    <property type="match status" value="1"/>
</dbReference>